<dbReference type="AlphaFoldDB" id="A0A2T5MFW3"/>
<dbReference type="InterPro" id="IPR021344">
    <property type="entry name" value="DUF2970"/>
</dbReference>
<accession>A0A2T5MFW3</accession>
<evidence type="ECO:0000313" key="2">
    <source>
        <dbReference type="EMBL" id="PTU31467.1"/>
    </source>
</evidence>
<evidence type="ECO:0008006" key="4">
    <source>
        <dbReference type="Google" id="ProtNLM"/>
    </source>
</evidence>
<comment type="caution">
    <text evidence="2">The sequence shown here is derived from an EMBL/GenBank/DDBJ whole genome shotgun (WGS) entry which is preliminary data.</text>
</comment>
<sequence>MNGEIAETQKEQAGFLEVMRAVFWSFFGVRSSKGRKSDETRIGPWQVFIAGWIGAAVVVAILVGIVKIILP</sequence>
<reference evidence="2 3" key="1">
    <citation type="submission" date="2018-04" db="EMBL/GenBank/DDBJ databases">
        <title>Novel species isolated from glacier.</title>
        <authorList>
            <person name="Liu Q."/>
            <person name="Xin Y.-H."/>
        </authorList>
    </citation>
    <scope>NUCLEOTIDE SEQUENCE [LARGE SCALE GENOMIC DNA]</scope>
    <source>
        <strain evidence="2 3">GT1R17</strain>
    </source>
</reference>
<keyword evidence="3" id="KW-1185">Reference proteome</keyword>
<protein>
    <recommendedName>
        <fullName evidence="4">DUF2970 domain-containing protein</fullName>
    </recommendedName>
</protein>
<dbReference type="OrthoDB" id="5625885at2"/>
<dbReference type="Pfam" id="PF11174">
    <property type="entry name" value="DUF2970"/>
    <property type="match status" value="1"/>
</dbReference>
<proteinExistence type="predicted"/>
<evidence type="ECO:0000256" key="1">
    <source>
        <dbReference type="SAM" id="Phobius"/>
    </source>
</evidence>
<name>A0A2T5MFW3_9GAMM</name>
<evidence type="ECO:0000313" key="3">
    <source>
        <dbReference type="Proteomes" id="UP000244248"/>
    </source>
</evidence>
<keyword evidence="1" id="KW-0812">Transmembrane</keyword>
<keyword evidence="1" id="KW-1133">Transmembrane helix</keyword>
<dbReference type="EMBL" id="QANS01000003">
    <property type="protein sequence ID" value="PTU31467.1"/>
    <property type="molecule type" value="Genomic_DNA"/>
</dbReference>
<dbReference type="Proteomes" id="UP000244248">
    <property type="component" value="Unassembled WGS sequence"/>
</dbReference>
<dbReference type="RefSeq" id="WP_107940010.1">
    <property type="nucleotide sequence ID" value="NZ_QANS01000003.1"/>
</dbReference>
<gene>
    <name evidence="2" type="ORF">CJD38_09005</name>
</gene>
<keyword evidence="1" id="KW-0472">Membrane</keyword>
<feature type="transmembrane region" description="Helical" evidence="1">
    <location>
        <begin position="45"/>
        <end position="70"/>
    </location>
</feature>
<organism evidence="2 3">
    <name type="scientific">Stenotrophobium rhamnosiphilum</name>
    <dbReference type="NCBI Taxonomy" id="2029166"/>
    <lineage>
        <taxon>Bacteria</taxon>
        <taxon>Pseudomonadati</taxon>
        <taxon>Pseudomonadota</taxon>
        <taxon>Gammaproteobacteria</taxon>
        <taxon>Nevskiales</taxon>
        <taxon>Nevskiaceae</taxon>
        <taxon>Stenotrophobium</taxon>
    </lineage>
</organism>